<dbReference type="GO" id="GO:0016212">
    <property type="term" value="F:kynurenine-oxoglutarate transaminase activity"/>
    <property type="evidence" value="ECO:0007669"/>
    <property type="project" value="TreeGrafter"/>
</dbReference>
<dbReference type="GO" id="GO:0030170">
    <property type="term" value="F:pyridoxal phosphate binding"/>
    <property type="evidence" value="ECO:0007669"/>
    <property type="project" value="InterPro"/>
</dbReference>
<evidence type="ECO:0000313" key="7">
    <source>
        <dbReference type="EMBL" id="MCA9728513.1"/>
    </source>
</evidence>
<feature type="domain" description="Aminotransferase class I/classII large" evidence="6">
    <location>
        <begin position="31"/>
        <end position="381"/>
    </location>
</feature>
<dbReference type="SUPFAM" id="SSF53383">
    <property type="entry name" value="PLP-dependent transferases"/>
    <property type="match status" value="1"/>
</dbReference>
<organism evidence="7 8">
    <name type="scientific">Eiseniibacteriota bacterium</name>
    <dbReference type="NCBI Taxonomy" id="2212470"/>
    <lineage>
        <taxon>Bacteria</taxon>
        <taxon>Candidatus Eiseniibacteriota</taxon>
    </lineage>
</organism>
<evidence type="ECO:0000256" key="1">
    <source>
        <dbReference type="ARBA" id="ARBA00001933"/>
    </source>
</evidence>
<dbReference type="InterPro" id="IPR015422">
    <property type="entry name" value="PyrdxlP-dep_Trfase_small"/>
</dbReference>
<reference evidence="7" key="1">
    <citation type="submission" date="2020-04" db="EMBL/GenBank/DDBJ databases">
        <authorList>
            <person name="Zhang T."/>
        </authorList>
    </citation>
    <scope>NUCLEOTIDE SEQUENCE</scope>
    <source>
        <strain evidence="7">HKST-UBA01</strain>
    </source>
</reference>
<dbReference type="FunFam" id="3.40.640.10:FF:000024">
    <property type="entry name" value="Kynurenine--oxoglutarate transaminase 3"/>
    <property type="match status" value="1"/>
</dbReference>
<accession>A0A956M067</accession>
<evidence type="ECO:0000256" key="3">
    <source>
        <dbReference type="ARBA" id="ARBA00022576"/>
    </source>
</evidence>
<gene>
    <name evidence="7" type="ORF">KC729_12570</name>
</gene>
<evidence type="ECO:0000256" key="4">
    <source>
        <dbReference type="ARBA" id="ARBA00022679"/>
    </source>
</evidence>
<comment type="caution">
    <text evidence="7">The sequence shown here is derived from an EMBL/GenBank/DDBJ whole genome shotgun (WGS) entry which is preliminary data.</text>
</comment>
<keyword evidence="5" id="KW-0663">Pyridoxal phosphate</keyword>
<dbReference type="Proteomes" id="UP000697710">
    <property type="component" value="Unassembled WGS sequence"/>
</dbReference>
<evidence type="ECO:0000313" key="8">
    <source>
        <dbReference type="Proteomes" id="UP000697710"/>
    </source>
</evidence>
<dbReference type="InterPro" id="IPR051326">
    <property type="entry name" value="Kynurenine-oxoglutarate_AT"/>
</dbReference>
<dbReference type="PANTHER" id="PTHR43807:SF20">
    <property type="entry name" value="FI04487P"/>
    <property type="match status" value="1"/>
</dbReference>
<comment type="similarity">
    <text evidence="2">Belongs to the class-I pyridoxal-phosphate-dependent aminotransferase family.</text>
</comment>
<keyword evidence="4" id="KW-0808">Transferase</keyword>
<dbReference type="PANTHER" id="PTHR43807">
    <property type="entry name" value="FI04487P"/>
    <property type="match status" value="1"/>
</dbReference>
<dbReference type="GO" id="GO:0005737">
    <property type="term" value="C:cytoplasm"/>
    <property type="evidence" value="ECO:0007669"/>
    <property type="project" value="TreeGrafter"/>
</dbReference>
<proteinExistence type="inferred from homology"/>
<comment type="cofactor">
    <cofactor evidence="1">
        <name>pyridoxal 5'-phosphate</name>
        <dbReference type="ChEBI" id="CHEBI:597326"/>
    </cofactor>
</comment>
<dbReference type="CDD" id="cd00609">
    <property type="entry name" value="AAT_like"/>
    <property type="match status" value="1"/>
</dbReference>
<evidence type="ECO:0000256" key="2">
    <source>
        <dbReference type="ARBA" id="ARBA00007441"/>
    </source>
</evidence>
<sequence length="388" mass="43393">MSEFRPASRLGQLGTTIFAEMTQLAERHQAVNLSQGFPDFGSPEFLREAAMRAIREEHNQYARMRGEPVLVHAIAEAVQSRTGLEFDPLREITVFSGATEALHCAFFAFCDPGDEVVILEPYYDSYRAGASMTGAIPRFVPLRGPDFRWDSEELQKAFSDRTRMLVVNTPHNPCGRVFTGEELEELAALCRRYDVLCVADEVYDRIVYDHPHLSIATFDGMRERTITINSTGKTFSLTGWKIGYACAPIGLTDALAAVHQFVTFAVATPFQHAMAQALRAPASYFEDLVRGYRRRRDLLVNGLAACGFAVTAPQGAYFVLADIRPLGFDDDVAFCRHLVERVGVAAIPPTAFYEHKELGRHLVRFAFCKTDETITAALERLRQLPRKG</sequence>
<dbReference type="InterPro" id="IPR004839">
    <property type="entry name" value="Aminotransferase_I/II_large"/>
</dbReference>
<dbReference type="AlphaFoldDB" id="A0A956M067"/>
<name>A0A956M067_UNCEI</name>
<dbReference type="EMBL" id="JAGQHR010000404">
    <property type="protein sequence ID" value="MCA9728513.1"/>
    <property type="molecule type" value="Genomic_DNA"/>
</dbReference>
<evidence type="ECO:0000256" key="5">
    <source>
        <dbReference type="ARBA" id="ARBA00022898"/>
    </source>
</evidence>
<dbReference type="Gene3D" id="3.40.640.10">
    <property type="entry name" value="Type I PLP-dependent aspartate aminotransferase-like (Major domain)"/>
    <property type="match status" value="1"/>
</dbReference>
<keyword evidence="3 7" id="KW-0032">Aminotransferase</keyword>
<protein>
    <submittedName>
        <fullName evidence="7">Aminotransferase class I/II-fold pyridoxal phosphate-dependent enzyme</fullName>
    </submittedName>
</protein>
<reference evidence="7" key="2">
    <citation type="journal article" date="2021" name="Microbiome">
        <title>Successional dynamics and alternative stable states in a saline activated sludge microbial community over 9 years.</title>
        <authorList>
            <person name="Wang Y."/>
            <person name="Ye J."/>
            <person name="Ju F."/>
            <person name="Liu L."/>
            <person name="Boyd J.A."/>
            <person name="Deng Y."/>
            <person name="Parks D.H."/>
            <person name="Jiang X."/>
            <person name="Yin X."/>
            <person name="Woodcroft B.J."/>
            <person name="Tyson G.W."/>
            <person name="Hugenholtz P."/>
            <person name="Polz M.F."/>
            <person name="Zhang T."/>
        </authorList>
    </citation>
    <scope>NUCLEOTIDE SEQUENCE</scope>
    <source>
        <strain evidence="7">HKST-UBA01</strain>
    </source>
</reference>
<dbReference type="NCBIfam" id="NF006569">
    <property type="entry name" value="PRK09082.1"/>
    <property type="match status" value="1"/>
</dbReference>
<dbReference type="Pfam" id="PF00155">
    <property type="entry name" value="Aminotran_1_2"/>
    <property type="match status" value="1"/>
</dbReference>
<dbReference type="Gene3D" id="3.90.1150.10">
    <property type="entry name" value="Aspartate Aminotransferase, domain 1"/>
    <property type="match status" value="1"/>
</dbReference>
<dbReference type="InterPro" id="IPR015421">
    <property type="entry name" value="PyrdxlP-dep_Trfase_major"/>
</dbReference>
<dbReference type="InterPro" id="IPR015424">
    <property type="entry name" value="PyrdxlP-dep_Trfase"/>
</dbReference>
<evidence type="ECO:0000259" key="6">
    <source>
        <dbReference type="Pfam" id="PF00155"/>
    </source>
</evidence>